<dbReference type="EMBL" id="AGSI01000008">
    <property type="protein sequence ID" value="EIE23285.1"/>
    <property type="molecule type" value="Genomic_DNA"/>
</dbReference>
<evidence type="ECO:0000256" key="1">
    <source>
        <dbReference type="SAM" id="MobiDB-lite"/>
    </source>
</evidence>
<reference evidence="3 4" key="1">
    <citation type="journal article" date="2012" name="Genome Biol.">
        <title>The genome of the polar eukaryotic microalga coccomyxa subellipsoidea reveals traits of cold adaptation.</title>
        <authorList>
            <person name="Blanc G."/>
            <person name="Agarkova I."/>
            <person name="Grimwood J."/>
            <person name="Kuo A."/>
            <person name="Brueggeman A."/>
            <person name="Dunigan D."/>
            <person name="Gurnon J."/>
            <person name="Ladunga I."/>
            <person name="Lindquist E."/>
            <person name="Lucas S."/>
            <person name="Pangilinan J."/>
            <person name="Proschold T."/>
            <person name="Salamov A."/>
            <person name="Schmutz J."/>
            <person name="Weeks D."/>
            <person name="Yamada T."/>
            <person name="Claverie J.M."/>
            <person name="Grigoriev I."/>
            <person name="Van Etten J."/>
            <person name="Lomsadze A."/>
            <person name="Borodovsky M."/>
        </authorList>
    </citation>
    <scope>NUCLEOTIDE SEQUENCE [LARGE SCALE GENOMIC DNA]</scope>
    <source>
        <strain evidence="3 4">C-169</strain>
    </source>
</reference>
<feature type="domain" description="SAC3/GANP/THP3 conserved" evidence="2">
    <location>
        <begin position="134"/>
        <end position="352"/>
    </location>
</feature>
<dbReference type="RefSeq" id="XP_005647829.1">
    <property type="nucleotide sequence ID" value="XM_005647772.1"/>
</dbReference>
<dbReference type="InterPro" id="IPR045107">
    <property type="entry name" value="SAC3/GANP/THP3"/>
</dbReference>
<evidence type="ECO:0000259" key="2">
    <source>
        <dbReference type="Pfam" id="PF03399"/>
    </source>
</evidence>
<dbReference type="Gene3D" id="1.25.40.990">
    <property type="match status" value="1"/>
</dbReference>
<sequence length="374" mass="41635">MGKKKRIEESAVDIRGNRNAKSDADAGVQAKKKILKLTKKLQQPGVPPEKKARLLNKLEGSLAKLDSLPGLQTNGHPAGIPGFVTRTPEEEARRQQRAARFQECMSSAPLQEAVTLQAARSEGKQAVYGQNQQLEKEYLRLTSMPTIDAVRPPSVLKKALKHVQQRWMQDAHYEYACEQLKSIRQDLTVQLIRNEFTVHVYETHARIALEQGDLAEFNPCLSLLQQLYADKIEGNETEFMAYGLLYAAVTNPKQLAMELRGVPCTAWQHPYMEHALRVCLACARSDACELLDLYASAPRMTPYLMDGLLERLRVRLAAALSAYSPSVPLASVAGTLGFDTLRQAGEFLERRGAVVDWKALVVVTKQSKAPTVTL</sequence>
<dbReference type="OrthoDB" id="199574at2759"/>
<dbReference type="AlphaFoldDB" id="I0YY16"/>
<dbReference type="GeneID" id="17041273"/>
<organism evidence="3 4">
    <name type="scientific">Coccomyxa subellipsoidea (strain C-169)</name>
    <name type="common">Green microalga</name>
    <dbReference type="NCBI Taxonomy" id="574566"/>
    <lineage>
        <taxon>Eukaryota</taxon>
        <taxon>Viridiplantae</taxon>
        <taxon>Chlorophyta</taxon>
        <taxon>core chlorophytes</taxon>
        <taxon>Trebouxiophyceae</taxon>
        <taxon>Trebouxiophyceae incertae sedis</taxon>
        <taxon>Coccomyxaceae</taxon>
        <taxon>Coccomyxa</taxon>
        <taxon>Coccomyxa subellipsoidea</taxon>
    </lineage>
</organism>
<keyword evidence="4" id="KW-1185">Reference proteome</keyword>
<proteinExistence type="predicted"/>
<dbReference type="STRING" id="574566.I0YY16"/>
<comment type="caution">
    <text evidence="3">The sequence shown here is derived from an EMBL/GenBank/DDBJ whole genome shotgun (WGS) entry which is preliminary data.</text>
</comment>
<dbReference type="GO" id="GO:0005634">
    <property type="term" value="C:nucleus"/>
    <property type="evidence" value="ECO:0007669"/>
    <property type="project" value="TreeGrafter"/>
</dbReference>
<dbReference type="PANTHER" id="PTHR12436">
    <property type="entry name" value="80 KDA MCM3-ASSOCIATED PROTEIN"/>
    <property type="match status" value="1"/>
</dbReference>
<gene>
    <name evidence="3" type="ORF">COCSUDRAFT_63639</name>
</gene>
<protein>
    <recommendedName>
        <fullName evidence="2">SAC3/GANP/THP3 conserved domain-containing protein</fullName>
    </recommendedName>
</protein>
<dbReference type="Proteomes" id="UP000007264">
    <property type="component" value="Unassembled WGS sequence"/>
</dbReference>
<dbReference type="PANTHER" id="PTHR12436:SF4">
    <property type="entry name" value="LEUKOCYTE RECEPTOR CLUSTER MEMBER 8"/>
    <property type="match status" value="1"/>
</dbReference>
<accession>I0YY16</accession>
<feature type="region of interest" description="Disordered" evidence="1">
    <location>
        <begin position="1"/>
        <end position="27"/>
    </location>
</feature>
<name>I0YY16_COCSC</name>
<dbReference type="InterPro" id="IPR005062">
    <property type="entry name" value="SAC3/GANP/THP3_conserved"/>
</dbReference>
<evidence type="ECO:0000313" key="3">
    <source>
        <dbReference type="EMBL" id="EIE23285.1"/>
    </source>
</evidence>
<dbReference type="eggNOG" id="KOG1861">
    <property type="taxonomic scope" value="Eukaryota"/>
</dbReference>
<dbReference type="KEGG" id="csl:COCSUDRAFT_63639"/>
<dbReference type="Pfam" id="PF03399">
    <property type="entry name" value="SAC3_GANP"/>
    <property type="match status" value="1"/>
</dbReference>
<evidence type="ECO:0000313" key="4">
    <source>
        <dbReference type="Proteomes" id="UP000007264"/>
    </source>
</evidence>